<dbReference type="InterPro" id="IPR017892">
    <property type="entry name" value="Pkinase_C"/>
</dbReference>
<dbReference type="InterPro" id="IPR008271">
    <property type="entry name" value="Ser/Thr_kinase_AS"/>
</dbReference>
<dbReference type="Pfam" id="PF00130">
    <property type="entry name" value="C1_1"/>
    <property type="match status" value="2"/>
</dbReference>
<comment type="function">
    <text evidence="15">PKC is activated by diacylglycerol which in turn phosphorylates a range of cellular proteins. PKC also serves as the receptor for phorbol esters, a class of tumor promoters.</text>
</comment>
<keyword evidence="8 16" id="KW-0547">Nucleotide-binding</keyword>
<dbReference type="SUPFAM" id="SSF56112">
    <property type="entry name" value="Protein kinase-like (PK-like)"/>
    <property type="match status" value="1"/>
</dbReference>
<evidence type="ECO:0000256" key="4">
    <source>
        <dbReference type="ARBA" id="ARBA00022553"/>
    </source>
</evidence>
<dbReference type="GO" id="GO:0008270">
    <property type="term" value="F:zinc ion binding"/>
    <property type="evidence" value="ECO:0007669"/>
    <property type="project" value="UniProtKB-KW"/>
</dbReference>
<dbReference type="InterPro" id="IPR020454">
    <property type="entry name" value="DAG/PE-bd"/>
</dbReference>
<dbReference type="Gene3D" id="2.60.40.150">
    <property type="entry name" value="C2 domain"/>
    <property type="match status" value="1"/>
</dbReference>
<dbReference type="Pfam" id="PF00069">
    <property type="entry name" value="Pkinase"/>
    <property type="match status" value="1"/>
</dbReference>
<dbReference type="Gene3D" id="3.30.60.20">
    <property type="match status" value="2"/>
</dbReference>
<evidence type="ECO:0000313" key="23">
    <source>
        <dbReference type="EMBL" id="KAF6018966.1"/>
    </source>
</evidence>
<comment type="catalytic activity">
    <reaction evidence="14">
        <text>L-seryl-[protein] + ATP = O-phospho-L-seryl-[protein] + ADP + H(+)</text>
        <dbReference type="Rhea" id="RHEA:17989"/>
        <dbReference type="Rhea" id="RHEA-COMP:9863"/>
        <dbReference type="Rhea" id="RHEA-COMP:11604"/>
        <dbReference type="ChEBI" id="CHEBI:15378"/>
        <dbReference type="ChEBI" id="CHEBI:29999"/>
        <dbReference type="ChEBI" id="CHEBI:30616"/>
        <dbReference type="ChEBI" id="CHEBI:83421"/>
        <dbReference type="ChEBI" id="CHEBI:456216"/>
        <dbReference type="EC" id="2.7.11.13"/>
    </reaction>
</comment>
<dbReference type="OrthoDB" id="63267at2759"/>
<reference evidence="23" key="1">
    <citation type="submission" date="2020-06" db="EMBL/GenBank/DDBJ databases">
        <title>Draft genome of Bugula neritina, a colonial animal packing powerful symbionts and potential medicines.</title>
        <authorList>
            <person name="Rayko M."/>
        </authorList>
    </citation>
    <scope>NUCLEOTIDE SEQUENCE [LARGE SCALE GENOMIC DNA]</scope>
    <source>
        <strain evidence="23">Kwan_BN1</strain>
    </source>
</reference>
<evidence type="ECO:0000256" key="19">
    <source>
        <dbReference type="PROSITE-ProRule" id="PRU10141"/>
    </source>
</evidence>
<keyword evidence="5 16" id="KW-0808">Transferase</keyword>
<keyword evidence="12 16" id="KW-0067">ATP-binding</keyword>
<comment type="similarity">
    <text evidence="1 16">Belongs to the protein kinase superfamily. AGC Ser/Thr protein kinase family. PKC subfamily.</text>
</comment>
<dbReference type="SMART" id="SM00133">
    <property type="entry name" value="S_TK_X"/>
    <property type="match status" value="1"/>
</dbReference>
<keyword evidence="6" id="KW-0479">Metal-binding</keyword>
<dbReference type="InterPro" id="IPR046349">
    <property type="entry name" value="C1-like_sf"/>
</dbReference>
<evidence type="ECO:0000256" key="7">
    <source>
        <dbReference type="ARBA" id="ARBA00022737"/>
    </source>
</evidence>
<dbReference type="CDD" id="cd20834">
    <property type="entry name" value="C1_nPKC_theta-like_rpt1"/>
    <property type="match status" value="1"/>
</dbReference>
<evidence type="ECO:0000256" key="6">
    <source>
        <dbReference type="ARBA" id="ARBA00022723"/>
    </source>
</evidence>
<evidence type="ECO:0000259" key="22">
    <source>
        <dbReference type="PROSITE" id="PS51285"/>
    </source>
</evidence>
<evidence type="ECO:0000256" key="9">
    <source>
        <dbReference type="ARBA" id="ARBA00022771"/>
    </source>
</evidence>
<dbReference type="InterPro" id="IPR000719">
    <property type="entry name" value="Prot_kinase_dom"/>
</dbReference>
<evidence type="ECO:0000256" key="3">
    <source>
        <dbReference type="ARBA" id="ARBA00022527"/>
    </source>
</evidence>
<keyword evidence="7" id="KW-0677">Repeat</keyword>
<evidence type="ECO:0000256" key="11">
    <source>
        <dbReference type="ARBA" id="ARBA00022833"/>
    </source>
</evidence>
<feature type="binding site" evidence="18">
    <location>
        <begin position="386"/>
        <end position="394"/>
    </location>
    <ligand>
        <name>ATP</name>
        <dbReference type="ChEBI" id="CHEBI:30616"/>
    </ligand>
</feature>
<comment type="caution">
    <text evidence="23">The sequence shown here is derived from an EMBL/GenBank/DDBJ whole genome shotgun (WGS) entry which is preliminary data.</text>
</comment>
<keyword evidence="11" id="KW-0862">Zinc</keyword>
<dbReference type="AlphaFoldDB" id="A0A7J7IZK3"/>
<name>A0A7J7IZK3_BUGNE</name>
<dbReference type="SMART" id="SM00109">
    <property type="entry name" value="C1"/>
    <property type="match status" value="2"/>
</dbReference>
<proteinExistence type="inferred from homology"/>
<dbReference type="PIRSF" id="PIRSF000551">
    <property type="entry name" value="PKC_delta"/>
    <property type="match status" value="1"/>
</dbReference>
<evidence type="ECO:0000256" key="13">
    <source>
        <dbReference type="ARBA" id="ARBA00047272"/>
    </source>
</evidence>
<keyword evidence="3 16" id="KW-0723">Serine/threonine-protein kinase</keyword>
<dbReference type="PRINTS" id="PR00008">
    <property type="entry name" value="DAGPEDOMAIN"/>
</dbReference>
<evidence type="ECO:0000256" key="5">
    <source>
        <dbReference type="ARBA" id="ARBA00022679"/>
    </source>
</evidence>
<dbReference type="Gene3D" id="3.30.200.20">
    <property type="entry name" value="Phosphorylase Kinase, domain 1"/>
    <property type="match status" value="1"/>
</dbReference>
<feature type="domain" description="Protein kinase" evidence="20">
    <location>
        <begin position="380"/>
        <end position="638"/>
    </location>
</feature>
<gene>
    <name evidence="23" type="ORF">EB796_022728</name>
</gene>
<sequence>MTDTHIYIEILRMSVVGFIRTKVLQADKSGGLQQPFVAVNVKEAMTIPGRETTYIQKKQTIYPEFGTSFDAHLYKGRVLQFILMEKPQTLIADATVEAQVLAEKADRKDQKIVNLWLDLSPKGRIELQVRFYSETAPPTAEKDRELTVDEKRNTGGFVRRHGAIKHAKVHEVKDHQFRATFFRQPVFCSFCSEFMWGLNKQGYKCKTCSCAVHKKCHGRVLHKCPGSAKESRETKMLTARMGINVPHRFKPHNFIGPHFCDHCGSLLVGIIRQGLKCEACGTNCHKRCEKLMPNLCGVNQKMLSDALLAIKEKDTTKMPSLDPNRAGSKVALIANEEEDDEEYQAIYEPLWDAVGQPADKDAQGKPIPAPRAIKYKMEDFTFLKVLGKGSFGKVMLAELKGKNLYYAVKALKKDVVLEDDDIQCTMIERRVLALGCNNPYLTHLHSTFQSKSHLFFVMEYLNGGDLMFHIQNAGHFDLERSRFYAAEITCGLQFLHKRHIVYRDLKLDNVLLDKDGHIKIADFGMCKEGIVGLNKCSTFCGTPDYIAPEILMQKKYDSSVDWWSFGVMLYEMILGHSPFSGDDEDELFYSICHDKPYYPHSMNKEAVRLLEQLFNRKTEERMGMPACPKGLIRNQPFFSSIDWDKLERREVVPPFKPKIKSASDVGNFDVDFTRENPKLTPPDKDLIKTLNQNLFDGFSFTNMTMNALYLKFRNYKQVYKMV</sequence>
<evidence type="ECO:0000256" key="18">
    <source>
        <dbReference type="PIRSR" id="PIRSR000551-51"/>
    </source>
</evidence>
<evidence type="ECO:0000256" key="17">
    <source>
        <dbReference type="PIRSR" id="PIRSR000551-50"/>
    </source>
</evidence>
<evidence type="ECO:0000256" key="12">
    <source>
        <dbReference type="ARBA" id="ARBA00022840"/>
    </source>
</evidence>
<evidence type="ECO:0000256" key="14">
    <source>
        <dbReference type="ARBA" id="ARBA00047470"/>
    </source>
</evidence>
<dbReference type="SUPFAM" id="SSF49562">
    <property type="entry name" value="C2 domain (Calcium/lipid-binding domain, CaLB)"/>
    <property type="match status" value="1"/>
</dbReference>
<keyword evidence="9" id="KW-0863">Zinc-finger</keyword>
<dbReference type="InterPro" id="IPR035892">
    <property type="entry name" value="C2_domain_sf"/>
</dbReference>
<dbReference type="FunFam" id="3.30.60.20:FF:000008">
    <property type="entry name" value="Protein kinase C theta"/>
    <property type="match status" value="1"/>
</dbReference>
<dbReference type="Pfam" id="PF00433">
    <property type="entry name" value="Pkinase_C"/>
    <property type="match status" value="1"/>
</dbReference>
<dbReference type="SMART" id="SM00220">
    <property type="entry name" value="S_TKc"/>
    <property type="match status" value="1"/>
</dbReference>
<dbReference type="Pfam" id="PF21494">
    <property type="entry name" value="PKC_C2"/>
    <property type="match status" value="1"/>
</dbReference>
<dbReference type="PROSITE" id="PS51285">
    <property type="entry name" value="AGC_KINASE_CTER"/>
    <property type="match status" value="1"/>
</dbReference>
<dbReference type="InterPro" id="IPR017441">
    <property type="entry name" value="Protein_kinase_ATP_BS"/>
</dbReference>
<dbReference type="PROSITE" id="PS50011">
    <property type="entry name" value="PROTEIN_KINASE_DOM"/>
    <property type="match status" value="1"/>
</dbReference>
<dbReference type="GO" id="GO:0004697">
    <property type="term" value="F:diacylglycerol-dependent serine/threonine kinase activity"/>
    <property type="evidence" value="ECO:0007669"/>
    <property type="project" value="UniProtKB-EC"/>
</dbReference>
<evidence type="ECO:0000256" key="2">
    <source>
        <dbReference type="ARBA" id="ARBA00012429"/>
    </source>
</evidence>
<dbReference type="FunFam" id="3.30.200.20:FF:000080">
    <property type="entry name" value="Protein kinase C"/>
    <property type="match status" value="1"/>
</dbReference>
<dbReference type="CDD" id="cd20837">
    <property type="entry name" value="C1_nPKC_theta-like_rpt2"/>
    <property type="match status" value="1"/>
</dbReference>
<evidence type="ECO:0000313" key="24">
    <source>
        <dbReference type="Proteomes" id="UP000593567"/>
    </source>
</evidence>
<dbReference type="InterPro" id="IPR002219">
    <property type="entry name" value="PKC_DAG/PE"/>
</dbReference>
<feature type="domain" description="AGC-kinase C-terminal" evidence="22">
    <location>
        <begin position="639"/>
        <end position="710"/>
    </location>
</feature>
<keyword evidence="10 16" id="KW-0418">Kinase</keyword>
<dbReference type="PROSITE" id="PS00107">
    <property type="entry name" value="PROTEIN_KINASE_ATP"/>
    <property type="match status" value="1"/>
</dbReference>
<dbReference type="PROSITE" id="PS00108">
    <property type="entry name" value="PROTEIN_KINASE_ST"/>
    <property type="match status" value="1"/>
</dbReference>
<feature type="domain" description="Phorbol-ester/DAG-type" evidence="21">
    <location>
        <begin position="246"/>
        <end position="296"/>
    </location>
</feature>
<dbReference type="InterPro" id="IPR011009">
    <property type="entry name" value="Kinase-like_dom_sf"/>
</dbReference>
<evidence type="ECO:0000256" key="15">
    <source>
        <dbReference type="ARBA" id="ARBA00056408"/>
    </source>
</evidence>
<protein>
    <recommendedName>
        <fullName evidence="2 16">Protein kinase C</fullName>
        <ecNumber evidence="2 16">2.7.11.13</ecNumber>
    </recommendedName>
</protein>
<evidence type="ECO:0000256" key="10">
    <source>
        <dbReference type="ARBA" id="ARBA00022777"/>
    </source>
</evidence>
<feature type="binding site" evidence="18 19">
    <location>
        <position position="409"/>
    </location>
    <ligand>
        <name>ATP</name>
        <dbReference type="ChEBI" id="CHEBI:30616"/>
    </ligand>
</feature>
<dbReference type="InterPro" id="IPR000961">
    <property type="entry name" value="AGC-kinase_C"/>
</dbReference>
<dbReference type="Gene3D" id="1.10.510.10">
    <property type="entry name" value="Transferase(Phosphotransferase) domain 1"/>
    <property type="match status" value="1"/>
</dbReference>
<evidence type="ECO:0000259" key="20">
    <source>
        <dbReference type="PROSITE" id="PS50011"/>
    </source>
</evidence>
<dbReference type="SUPFAM" id="SSF57889">
    <property type="entry name" value="Cysteine-rich domain"/>
    <property type="match status" value="2"/>
</dbReference>
<feature type="domain" description="Phorbol-ester/DAG-type" evidence="21">
    <location>
        <begin position="174"/>
        <end position="224"/>
    </location>
</feature>
<dbReference type="PROSITE" id="PS00479">
    <property type="entry name" value="ZF_DAG_PE_1"/>
    <property type="match status" value="1"/>
</dbReference>
<keyword evidence="4" id="KW-0597">Phosphoprotein</keyword>
<dbReference type="EC" id="2.7.11.13" evidence="2 16"/>
<dbReference type="InterPro" id="IPR014376">
    <property type="entry name" value="Prot_kin_PKC_delta"/>
</dbReference>
<dbReference type="PANTHER" id="PTHR24351">
    <property type="entry name" value="RIBOSOMAL PROTEIN S6 KINASE"/>
    <property type="match status" value="1"/>
</dbReference>
<keyword evidence="24" id="KW-1185">Reference proteome</keyword>
<dbReference type="Proteomes" id="UP000593567">
    <property type="component" value="Unassembled WGS sequence"/>
</dbReference>
<accession>A0A7J7IZK3</accession>
<evidence type="ECO:0000256" key="16">
    <source>
        <dbReference type="PIRNR" id="PIRNR000551"/>
    </source>
</evidence>
<organism evidence="23 24">
    <name type="scientific">Bugula neritina</name>
    <name type="common">Brown bryozoan</name>
    <name type="synonym">Sertularia neritina</name>
    <dbReference type="NCBI Taxonomy" id="10212"/>
    <lineage>
        <taxon>Eukaryota</taxon>
        <taxon>Metazoa</taxon>
        <taxon>Spiralia</taxon>
        <taxon>Lophotrochozoa</taxon>
        <taxon>Bryozoa</taxon>
        <taxon>Gymnolaemata</taxon>
        <taxon>Cheilostomatida</taxon>
        <taxon>Flustrina</taxon>
        <taxon>Buguloidea</taxon>
        <taxon>Bugulidae</taxon>
        <taxon>Bugula</taxon>
    </lineage>
</organism>
<dbReference type="GO" id="GO:0005524">
    <property type="term" value="F:ATP binding"/>
    <property type="evidence" value="ECO:0007669"/>
    <property type="project" value="UniProtKB-UniRule"/>
</dbReference>
<feature type="active site" description="Proton acceptor" evidence="17">
    <location>
        <position position="504"/>
    </location>
</feature>
<evidence type="ECO:0000256" key="1">
    <source>
        <dbReference type="ARBA" id="ARBA00005490"/>
    </source>
</evidence>
<dbReference type="PROSITE" id="PS50081">
    <property type="entry name" value="ZF_DAG_PE_2"/>
    <property type="match status" value="2"/>
</dbReference>
<dbReference type="FunFam" id="1.10.510.10:FF:000150">
    <property type="entry name" value="Protein kinase C, theta"/>
    <property type="match status" value="1"/>
</dbReference>
<evidence type="ECO:0000259" key="21">
    <source>
        <dbReference type="PROSITE" id="PS50081"/>
    </source>
</evidence>
<dbReference type="EMBL" id="VXIV02003265">
    <property type="protein sequence ID" value="KAF6018966.1"/>
    <property type="molecule type" value="Genomic_DNA"/>
</dbReference>
<comment type="catalytic activity">
    <reaction evidence="13 16">
        <text>L-threonyl-[protein] + ATP = O-phospho-L-threonyl-[protein] + ADP + H(+)</text>
        <dbReference type="Rhea" id="RHEA:46608"/>
        <dbReference type="Rhea" id="RHEA-COMP:11060"/>
        <dbReference type="Rhea" id="RHEA-COMP:11605"/>
        <dbReference type="ChEBI" id="CHEBI:15378"/>
        <dbReference type="ChEBI" id="CHEBI:30013"/>
        <dbReference type="ChEBI" id="CHEBI:30616"/>
        <dbReference type="ChEBI" id="CHEBI:61977"/>
        <dbReference type="ChEBI" id="CHEBI:456216"/>
        <dbReference type="EC" id="2.7.11.13"/>
    </reaction>
</comment>
<evidence type="ECO:0000256" key="8">
    <source>
        <dbReference type="ARBA" id="ARBA00022741"/>
    </source>
</evidence>